<dbReference type="KEGG" id="sth:STH552"/>
<organism evidence="6 7">
    <name type="scientific">Symbiobacterium thermophilum (strain DSM 24528 / JCM 14929 / IAM 14863 / T)</name>
    <dbReference type="NCBI Taxonomy" id="292459"/>
    <lineage>
        <taxon>Bacteria</taxon>
        <taxon>Bacillati</taxon>
        <taxon>Bacillota</taxon>
        <taxon>Clostridia</taxon>
        <taxon>Eubacteriales</taxon>
        <taxon>Symbiobacteriaceae</taxon>
        <taxon>Symbiobacterium</taxon>
    </lineage>
</organism>
<dbReference type="CDD" id="cd16009">
    <property type="entry name" value="PPM"/>
    <property type="match status" value="1"/>
</dbReference>
<gene>
    <name evidence="6" type="ordered locus">STH552</name>
</gene>
<dbReference type="AlphaFoldDB" id="Q67S06"/>
<evidence type="ECO:0000256" key="1">
    <source>
        <dbReference type="ARBA" id="ARBA00010373"/>
    </source>
</evidence>
<evidence type="ECO:0000256" key="4">
    <source>
        <dbReference type="ARBA" id="ARBA00023235"/>
    </source>
</evidence>
<keyword evidence="7" id="KW-1185">Reference proteome</keyword>
<reference evidence="6 7" key="1">
    <citation type="journal article" date="2004" name="Nucleic Acids Res.">
        <title>Genome sequence of Symbiobacterium thermophilum, an uncultivable bacterium that depends on microbial commensalism.</title>
        <authorList>
            <person name="Ueda K."/>
            <person name="Yamashita A."/>
            <person name="Ishikawa J."/>
            <person name="Shimada M."/>
            <person name="Watsuji T."/>
            <person name="Morimura K."/>
            <person name="Ikeda H."/>
            <person name="Hattori M."/>
            <person name="Beppu T."/>
        </authorList>
    </citation>
    <scope>NUCLEOTIDE SEQUENCE [LARGE SCALE GENOMIC DNA]</scope>
    <source>
        <strain evidence="7">T / IAM 14863</strain>
    </source>
</reference>
<dbReference type="PANTHER" id="PTHR21110:SF0">
    <property type="entry name" value="PHOSPHOPENTOMUTASE"/>
    <property type="match status" value="1"/>
</dbReference>
<evidence type="ECO:0000256" key="3">
    <source>
        <dbReference type="ARBA" id="ARBA00023211"/>
    </source>
</evidence>
<dbReference type="GO" id="GO:0008973">
    <property type="term" value="F:phosphopentomutase activity"/>
    <property type="evidence" value="ECO:0007669"/>
    <property type="project" value="InterPro"/>
</dbReference>
<dbReference type="GO" id="GO:0043094">
    <property type="term" value="P:metabolic compound salvage"/>
    <property type="evidence" value="ECO:0007669"/>
    <property type="project" value="InterPro"/>
</dbReference>
<dbReference type="RefSeq" id="WP_011194686.1">
    <property type="nucleotide sequence ID" value="NC_006177.1"/>
</dbReference>
<sequence>MAKRAIVLVLDGFGVGAMADVEQVQPRDAGAHTLASLVRSQGALRIPSLVRLGLPHIAPEAGLEPAGPPLAAWGRCNLAHWGADTFAGHNEIQGNRPLRPVISLFSTVAGQVRAHLEQAGHRVEDALPGGSALLVDGQILVGDNLETDPGRIYNVTGPLDTVPFERILEVGRRVRQVVQVSRVIALGGVGITVEDILAHTRITPAGQTGVVTPELHIYNEHYRVRHLGYGIDPAVQAPELVASTGLPVAMIGKMADVVECPSARWRDPVVDTEAVLEQVLEQLEQMPDGGYIAATVQETDLMGHEQDPVRYAEVLARADRGIARLLDRLRPGDLLIILADHGNDPLIGHSLHTREQVPLLAFGPGFRPAALGVRDTMADVAATVCEHLGAPAPEFGTSFLGLLTEK</sequence>
<evidence type="ECO:0000313" key="7">
    <source>
        <dbReference type="Proteomes" id="UP000000417"/>
    </source>
</evidence>
<dbReference type="HOGENOM" id="CLU_053861_1_0_9"/>
<dbReference type="SUPFAM" id="SSF53649">
    <property type="entry name" value="Alkaline phosphatase-like"/>
    <property type="match status" value="1"/>
</dbReference>
<dbReference type="PANTHER" id="PTHR21110">
    <property type="entry name" value="PHOSPHOPENTOMUTASE"/>
    <property type="match status" value="1"/>
</dbReference>
<dbReference type="Proteomes" id="UP000000417">
    <property type="component" value="Chromosome"/>
</dbReference>
<dbReference type="NCBIfam" id="NF009049">
    <property type="entry name" value="PRK12383.1"/>
    <property type="match status" value="1"/>
</dbReference>
<evidence type="ECO:0000256" key="2">
    <source>
        <dbReference type="ARBA" id="ARBA00022723"/>
    </source>
</evidence>
<dbReference type="GO" id="GO:0009117">
    <property type="term" value="P:nucleotide metabolic process"/>
    <property type="evidence" value="ECO:0007669"/>
    <property type="project" value="InterPro"/>
</dbReference>
<dbReference type="eggNOG" id="COG1015">
    <property type="taxonomic scope" value="Bacteria"/>
</dbReference>
<dbReference type="EMBL" id="AP006840">
    <property type="protein sequence ID" value="BAD39537.1"/>
    <property type="molecule type" value="Genomic_DNA"/>
</dbReference>
<dbReference type="Gene3D" id="3.30.70.1250">
    <property type="entry name" value="Phosphopentomutase"/>
    <property type="match status" value="1"/>
</dbReference>
<dbReference type="GO" id="GO:0005829">
    <property type="term" value="C:cytosol"/>
    <property type="evidence" value="ECO:0007669"/>
    <property type="project" value="TreeGrafter"/>
</dbReference>
<feature type="domain" description="Metalloenzyme" evidence="5">
    <location>
        <begin position="3"/>
        <end position="390"/>
    </location>
</feature>
<dbReference type="Pfam" id="PF01676">
    <property type="entry name" value="Metalloenzyme"/>
    <property type="match status" value="1"/>
</dbReference>
<comment type="similarity">
    <text evidence="1">Belongs to the phosphopentomutase family.</text>
</comment>
<dbReference type="InterPro" id="IPR010045">
    <property type="entry name" value="DeoB"/>
</dbReference>
<dbReference type="Gene3D" id="3.40.720.10">
    <property type="entry name" value="Alkaline Phosphatase, subunit A"/>
    <property type="match status" value="1"/>
</dbReference>
<name>Q67S06_SYMTH</name>
<accession>Q67S06</accession>
<protein>
    <submittedName>
        <fullName evidence="6">Phosphopentomutase</fullName>
    </submittedName>
</protein>
<dbReference type="InterPro" id="IPR006124">
    <property type="entry name" value="Metalloenzyme"/>
</dbReference>
<dbReference type="OrthoDB" id="9769930at2"/>
<dbReference type="PIRSF" id="PIRSF001491">
    <property type="entry name" value="Ppentomutase"/>
    <property type="match status" value="1"/>
</dbReference>
<dbReference type="InterPro" id="IPR017850">
    <property type="entry name" value="Alkaline_phosphatase_core_sf"/>
</dbReference>
<dbReference type="STRING" id="292459.STH552"/>
<dbReference type="InterPro" id="IPR024052">
    <property type="entry name" value="Phosphopentomutase_DeoB_cap_sf"/>
</dbReference>
<dbReference type="GO" id="GO:0000287">
    <property type="term" value="F:magnesium ion binding"/>
    <property type="evidence" value="ECO:0007669"/>
    <property type="project" value="InterPro"/>
</dbReference>
<keyword evidence="4" id="KW-0413">Isomerase</keyword>
<keyword evidence="3" id="KW-0464">Manganese</keyword>
<proteinExistence type="inferred from homology"/>
<keyword evidence="2" id="KW-0479">Metal-binding</keyword>
<evidence type="ECO:0000259" key="5">
    <source>
        <dbReference type="Pfam" id="PF01676"/>
    </source>
</evidence>
<evidence type="ECO:0000313" key="6">
    <source>
        <dbReference type="EMBL" id="BAD39537.1"/>
    </source>
</evidence>